<dbReference type="InterPro" id="IPR036938">
    <property type="entry name" value="PAP2/HPO_sf"/>
</dbReference>
<dbReference type="PANTHER" id="PTHR14969">
    <property type="entry name" value="SPHINGOSINE-1-PHOSPHATE PHOSPHOHYDROLASE"/>
    <property type="match status" value="1"/>
</dbReference>
<dbReference type="Gene3D" id="1.20.144.10">
    <property type="entry name" value="Phosphatidic acid phosphatase type 2/haloperoxidase"/>
    <property type="match status" value="1"/>
</dbReference>
<dbReference type="CDD" id="cd03394">
    <property type="entry name" value="PAP2_like_5"/>
    <property type="match status" value="1"/>
</dbReference>
<dbReference type="AlphaFoldDB" id="A0A4Z0PHT7"/>
<dbReference type="PANTHER" id="PTHR14969:SF13">
    <property type="entry name" value="AT30094P"/>
    <property type="match status" value="1"/>
</dbReference>
<dbReference type="SUPFAM" id="SSF48317">
    <property type="entry name" value="Acid phosphatase/Vanadium-dependent haloperoxidase"/>
    <property type="match status" value="1"/>
</dbReference>
<comment type="caution">
    <text evidence="3">The sequence shown here is derived from an EMBL/GenBank/DDBJ whole genome shotgun (WGS) entry which is preliminary data.</text>
</comment>
<feature type="chain" id="PRO_5021423297" evidence="1">
    <location>
        <begin position="21"/>
        <end position="274"/>
    </location>
</feature>
<dbReference type="Pfam" id="PF01569">
    <property type="entry name" value="PAP2"/>
    <property type="match status" value="1"/>
</dbReference>
<evidence type="ECO:0000256" key="1">
    <source>
        <dbReference type="SAM" id="SignalP"/>
    </source>
</evidence>
<evidence type="ECO:0000313" key="3">
    <source>
        <dbReference type="EMBL" id="TGE14683.1"/>
    </source>
</evidence>
<dbReference type="EMBL" id="SRLD01000031">
    <property type="protein sequence ID" value="TGE14683.1"/>
    <property type="molecule type" value="Genomic_DNA"/>
</dbReference>
<keyword evidence="4" id="KW-1185">Reference proteome</keyword>
<sequence>MHFRCVLLLVSGLLSLRATAQRPTVGPVPDSSLVTAAAAPLRPTSTVSRQALRFLARPATLRVAVPLTLIGVAWLSSQDNMLRRAKIEFQQGTREAFPTFNTRLDDYTRHVPLAAAYALQVAGVKGERGVVPFTLMYLVAHQLNMGVTSNLKRLCREQRPDIATDYSSFPSSHTSAAFMTATLLHEQYGKVNPWISVGGYAVATATGAMRVLHNRHWITDVVAGAGIGFLSAEAVWRLYPAMTRLLPDKLAHKLLLVPTYAPGGALGITMVMRQ</sequence>
<keyword evidence="1" id="KW-0732">Signal</keyword>
<dbReference type="Proteomes" id="UP000297739">
    <property type="component" value="Unassembled WGS sequence"/>
</dbReference>
<reference evidence="3 4" key="1">
    <citation type="submission" date="2019-04" db="EMBL/GenBank/DDBJ databases">
        <authorList>
            <person name="Feng G."/>
            <person name="Zhang J."/>
            <person name="Zhu H."/>
        </authorList>
    </citation>
    <scope>NUCLEOTIDE SEQUENCE [LARGE SCALE GENOMIC DNA]</scope>
    <source>
        <strain evidence="3 4">JCM 17223</strain>
    </source>
</reference>
<dbReference type="OrthoDB" id="9773582at2"/>
<feature type="domain" description="Phosphatidic acid phosphatase type 2/haloperoxidase" evidence="2">
    <location>
        <begin position="134"/>
        <end position="236"/>
    </location>
</feature>
<proteinExistence type="predicted"/>
<name>A0A4Z0PHT7_9BACT</name>
<evidence type="ECO:0000259" key="2">
    <source>
        <dbReference type="SMART" id="SM00014"/>
    </source>
</evidence>
<gene>
    <name evidence="3" type="ORF">E5J99_14975</name>
</gene>
<protein>
    <submittedName>
        <fullName evidence="3">Phosphatase PAP2 family protein</fullName>
    </submittedName>
</protein>
<dbReference type="InterPro" id="IPR000326">
    <property type="entry name" value="PAP2/HPO"/>
</dbReference>
<organism evidence="3 4">
    <name type="scientific">Hymenobacter elongatus</name>
    <dbReference type="NCBI Taxonomy" id="877208"/>
    <lineage>
        <taxon>Bacteria</taxon>
        <taxon>Pseudomonadati</taxon>
        <taxon>Bacteroidota</taxon>
        <taxon>Cytophagia</taxon>
        <taxon>Cytophagales</taxon>
        <taxon>Hymenobacteraceae</taxon>
        <taxon>Hymenobacter</taxon>
    </lineage>
</organism>
<accession>A0A4Z0PHT7</accession>
<evidence type="ECO:0000313" key="4">
    <source>
        <dbReference type="Proteomes" id="UP000297739"/>
    </source>
</evidence>
<feature type="signal peptide" evidence="1">
    <location>
        <begin position="1"/>
        <end position="20"/>
    </location>
</feature>
<dbReference type="SMART" id="SM00014">
    <property type="entry name" value="acidPPc"/>
    <property type="match status" value="1"/>
</dbReference>
<dbReference type="RefSeq" id="WP_135498626.1">
    <property type="nucleotide sequence ID" value="NZ_SRLD01000031.1"/>
</dbReference>